<accession>A0A8T1YDE7</accession>
<dbReference type="InterPro" id="IPR005174">
    <property type="entry name" value="KIB1-4_b-propeller"/>
</dbReference>
<dbReference type="FunFam" id="1.25.40.10:FF:001829">
    <property type="entry name" value="Pentatricopeptide repeat-containing protein At5g39980, chloroplastic"/>
    <property type="match status" value="1"/>
</dbReference>
<dbReference type="InterPro" id="IPR051222">
    <property type="entry name" value="PPR/CCM1_RNA-binding"/>
</dbReference>
<keyword evidence="7" id="KW-1185">Reference proteome</keyword>
<feature type="repeat" description="PPR" evidence="3">
    <location>
        <begin position="672"/>
        <end position="706"/>
    </location>
</feature>
<feature type="repeat" description="PPR" evidence="3">
    <location>
        <begin position="847"/>
        <end position="881"/>
    </location>
</feature>
<dbReference type="Proteomes" id="UP000694240">
    <property type="component" value="Chromosome 12"/>
</dbReference>
<feature type="repeat" description="PPR" evidence="3">
    <location>
        <begin position="777"/>
        <end position="811"/>
    </location>
</feature>
<feature type="repeat" description="PPR" evidence="3">
    <location>
        <begin position="812"/>
        <end position="846"/>
    </location>
</feature>
<dbReference type="EMBL" id="JAEFBK010000012">
    <property type="protein sequence ID" value="KAG7543939.1"/>
    <property type="molecule type" value="Genomic_DNA"/>
</dbReference>
<sequence>MSLFLSRSSSVKRFSLLLLSNGFSSTPLQTPPCTIMGAELCGGHMGRLIISNANDDDFPKLDKKVPMELVYNFLYNQRMVTIGASHGWVATLTKDDGILRLQDDLNPVASDLNPKRIPLPPLVTLPHCQTKIITNVSMSSSSPEDEDCVVAVKFLGPQLSFCRPAQRNSQWTNVRIENPCFFSSRVMFSKGMFHIPGSGGHLIGSWDLNHHTPKFQELHFQNLPELTKIKRELLRSCYRSQHLVESPAGETFLVKQYRKTDAETINGIAKLKTEALMVFKVNEYGTAVYTQDIGDLCIFLSNSEPFAVSATSFPGLYSNYVVIRDFDEIVYSRLTGYPLIWRRMFRFCVAWRVLKDPPCETAGLRWLFIVLLPLLPVDGGGPRWMLCLSVLASRISCGGASLGLLICPDCLPPVGLGCFFVAGLALRTASSSTPEASVLSVLGWCSPSSSVASDASASPFWPPSLRPHIYTCIPFFTIPEARQRNLIFTVSASSSSSSSSTQTKKVWRKQPEKNTTSSFQALRKHRRYQRSAFLDHNVDMDELLASIHQTQNEKELFSLLSTYKDRQLSIRFMVSLLSRENDWQRSLALLDWVHEEAKYTPSVFAYNVVLRNVLRAKQFDIAHGLFDEMRQRALAPDRFTYSTLITSFGKEGMFDSALSWLQKMEQDRVSGDLVLYSNLIELSRRLCDYSKAISIFSRLKRSGITPDLVAYNSMINVYGKAKLFKEARLLIKEMNEAGVSPNTVSYSTLLSDYVENQKFLEALSVFAEMKEVNCLLDLTTCNIMIDVYGQLDMVKEADRLFWSLRKMDIEPNVVSYNTILRVYGEAELFGEAIHLFRLMQRKDIEQNVVTYNTMIKIYGKTMEHEKATNLVQEMQSRGIEPNAITYSTIISIWGKAGKLDRAATLFQKLRSSGVEIDQVLYQTMIVAYERVGLMGHAKRLLHELKLPDNIPRETAITILAKAGRTEEATWVFRQAFESGEVKDISVFGCMINLYSRNQRYVNVIEVFEKMRTAGYFPDSNAIAMVLNAYGKQREFEKADTVYREMQEEGCVFPDEVHFQMLSLYSSKKDFEMVESLFERLESDPNVNSKELHLVVAALYERADKLNDASRVMNRMRERGILKPFSG</sequence>
<feature type="repeat" description="PPR" evidence="3">
    <location>
        <begin position="983"/>
        <end position="1017"/>
    </location>
</feature>
<name>A0A8T1YDE7_9BRAS</name>
<feature type="repeat" description="PPR" evidence="3">
    <location>
        <begin position="602"/>
        <end position="636"/>
    </location>
</feature>
<feature type="repeat" description="PPR" evidence="3">
    <location>
        <begin position="637"/>
        <end position="671"/>
    </location>
</feature>
<evidence type="ECO:0000259" key="5">
    <source>
        <dbReference type="Pfam" id="PF03478"/>
    </source>
</evidence>
<comment type="similarity">
    <text evidence="1">Belongs to the PPR family. P subfamily.</text>
</comment>
<evidence type="ECO:0000313" key="6">
    <source>
        <dbReference type="EMBL" id="KAG7543939.1"/>
    </source>
</evidence>
<feature type="repeat" description="PPR" evidence="3">
    <location>
        <begin position="742"/>
        <end position="776"/>
    </location>
</feature>
<dbReference type="Pfam" id="PF03478">
    <property type="entry name" value="Beta-prop_KIB1-4"/>
    <property type="match status" value="1"/>
</dbReference>
<protein>
    <submittedName>
        <fullName evidence="6">Pentatricopeptide repeat</fullName>
    </submittedName>
</protein>
<dbReference type="InterPro" id="IPR002885">
    <property type="entry name" value="PPR_rpt"/>
</dbReference>
<gene>
    <name evidence="6" type="ORF">ISN45_Aa07g038130</name>
</gene>
<dbReference type="AlphaFoldDB" id="A0A8T1YDE7"/>
<comment type="caution">
    <text evidence="6">The sequence shown here is derived from an EMBL/GenBank/DDBJ whole genome shotgun (WGS) entry which is preliminary data.</text>
</comment>
<evidence type="ECO:0000256" key="1">
    <source>
        <dbReference type="ARBA" id="ARBA00007626"/>
    </source>
</evidence>
<proteinExistence type="inferred from homology"/>
<feature type="repeat" description="PPR" evidence="3">
    <location>
        <begin position="707"/>
        <end position="741"/>
    </location>
</feature>
<feature type="repeat" description="PPR" evidence="3">
    <location>
        <begin position="1018"/>
        <end position="1052"/>
    </location>
</feature>
<dbReference type="FunFam" id="1.25.40.10:FF:000507">
    <property type="entry name" value="Pentatricopeptide repeat-containing protein"/>
    <property type="match status" value="1"/>
</dbReference>
<dbReference type="PANTHER" id="PTHR47942:SF63">
    <property type="entry name" value="PENTATRICOPEPTIDE REPEAT-CONTAINING PROTEIN"/>
    <property type="match status" value="1"/>
</dbReference>
<evidence type="ECO:0000256" key="3">
    <source>
        <dbReference type="PROSITE-ProRule" id="PRU00708"/>
    </source>
</evidence>
<evidence type="ECO:0000256" key="4">
    <source>
        <dbReference type="SAM" id="MobiDB-lite"/>
    </source>
</evidence>
<keyword evidence="2" id="KW-0677">Repeat</keyword>
<feature type="repeat" description="PPR" evidence="3">
    <location>
        <begin position="882"/>
        <end position="916"/>
    </location>
</feature>
<organism evidence="6 7">
    <name type="scientific">Arabidopsis thaliana x Arabidopsis arenosa</name>
    <dbReference type="NCBI Taxonomy" id="1240361"/>
    <lineage>
        <taxon>Eukaryota</taxon>
        <taxon>Viridiplantae</taxon>
        <taxon>Streptophyta</taxon>
        <taxon>Embryophyta</taxon>
        <taxon>Tracheophyta</taxon>
        <taxon>Spermatophyta</taxon>
        <taxon>Magnoliopsida</taxon>
        <taxon>eudicotyledons</taxon>
        <taxon>Gunneridae</taxon>
        <taxon>Pentapetalae</taxon>
        <taxon>rosids</taxon>
        <taxon>malvids</taxon>
        <taxon>Brassicales</taxon>
        <taxon>Brassicaceae</taxon>
        <taxon>Camelineae</taxon>
        <taxon>Arabidopsis</taxon>
    </lineage>
</organism>
<dbReference type="PROSITE" id="PS51375">
    <property type="entry name" value="PPR"/>
    <property type="match status" value="11"/>
</dbReference>
<dbReference type="Pfam" id="PF01535">
    <property type="entry name" value="PPR"/>
    <property type="match status" value="3"/>
</dbReference>
<dbReference type="Pfam" id="PF13041">
    <property type="entry name" value="PPR_2"/>
    <property type="match status" value="4"/>
</dbReference>
<reference evidence="6 7" key="1">
    <citation type="submission" date="2020-12" db="EMBL/GenBank/DDBJ databases">
        <title>Concerted genomic and epigenomic changes stabilize Arabidopsis allopolyploids.</title>
        <authorList>
            <person name="Chen Z."/>
        </authorList>
    </citation>
    <scope>NUCLEOTIDE SEQUENCE [LARGE SCALE GENOMIC DNA]</scope>
    <source>
        <strain evidence="6">Allo738</strain>
        <tissue evidence="6">Leaf</tissue>
    </source>
</reference>
<evidence type="ECO:0000313" key="7">
    <source>
        <dbReference type="Proteomes" id="UP000694240"/>
    </source>
</evidence>
<feature type="domain" description="KIB1-4 beta-propeller" evidence="5">
    <location>
        <begin position="77"/>
        <end position="325"/>
    </location>
</feature>
<dbReference type="PANTHER" id="PTHR47942">
    <property type="entry name" value="TETRATRICOPEPTIDE REPEAT (TPR)-LIKE SUPERFAMILY PROTEIN-RELATED"/>
    <property type="match status" value="1"/>
</dbReference>
<dbReference type="FunFam" id="1.25.40.10:FF:000770">
    <property type="entry name" value="pentatricopeptide repeat-containing protein At5g39980, chloroplastic"/>
    <property type="match status" value="1"/>
</dbReference>
<dbReference type="NCBIfam" id="TIGR00756">
    <property type="entry name" value="PPR"/>
    <property type="match status" value="9"/>
</dbReference>
<feature type="region of interest" description="Disordered" evidence="4">
    <location>
        <begin position="494"/>
        <end position="519"/>
    </location>
</feature>
<evidence type="ECO:0000256" key="2">
    <source>
        <dbReference type="ARBA" id="ARBA00022737"/>
    </source>
</evidence>